<reference evidence="2 3" key="1">
    <citation type="submission" date="2014-06" db="EMBL/GenBank/DDBJ databases">
        <title>Rhizobium pelagicum/R2-400B4.</title>
        <authorList>
            <person name="Kimes N.E."/>
            <person name="Lopez-Perez M."/>
        </authorList>
    </citation>
    <scope>NUCLEOTIDE SEQUENCE [LARGE SCALE GENOMIC DNA]</scope>
    <source>
        <strain evidence="2 3">R2-400B4</strain>
    </source>
</reference>
<evidence type="ECO:0000256" key="1">
    <source>
        <dbReference type="SAM" id="Phobius"/>
    </source>
</evidence>
<sequence>MSAIHNERTKLTANWLNAMASGVIITGVVAPSIAVLFQFSIGIGFSPLLLTAASCVWLSCGIALHLLARKVLGRLL</sequence>
<keyword evidence="3" id="KW-1185">Reference proteome</keyword>
<feature type="transmembrane region" description="Helical" evidence="1">
    <location>
        <begin position="45"/>
        <end position="68"/>
    </location>
</feature>
<dbReference type="RefSeq" id="WP_029616928.1">
    <property type="nucleotide sequence ID" value="NZ_CAJXID010000004.1"/>
</dbReference>
<dbReference type="EMBL" id="JOKJ01000018">
    <property type="protein sequence ID" value="KEQ05875.1"/>
    <property type="molecule type" value="Genomic_DNA"/>
</dbReference>
<keyword evidence="1" id="KW-0472">Membrane</keyword>
<keyword evidence="1" id="KW-1133">Transmembrane helix</keyword>
<gene>
    <name evidence="2" type="ORF">GV68_08225</name>
</gene>
<protein>
    <submittedName>
        <fullName evidence="2">Uncharacterized protein</fullName>
    </submittedName>
</protein>
<comment type="caution">
    <text evidence="2">The sequence shown here is derived from an EMBL/GenBank/DDBJ whole genome shotgun (WGS) entry which is preliminary data.</text>
</comment>
<name>A0A922P2H7_9HYPH</name>
<evidence type="ECO:0000313" key="3">
    <source>
        <dbReference type="Proteomes" id="UP000052167"/>
    </source>
</evidence>
<organism evidence="2 3">
    <name type="scientific">Pseudorhizobium pelagicum</name>
    <dbReference type="NCBI Taxonomy" id="1509405"/>
    <lineage>
        <taxon>Bacteria</taxon>
        <taxon>Pseudomonadati</taxon>
        <taxon>Pseudomonadota</taxon>
        <taxon>Alphaproteobacteria</taxon>
        <taxon>Hyphomicrobiales</taxon>
        <taxon>Rhizobiaceae</taxon>
        <taxon>Rhizobium/Agrobacterium group</taxon>
        <taxon>Pseudorhizobium</taxon>
    </lineage>
</organism>
<dbReference type="OrthoDB" id="7997654at2"/>
<accession>A0A922P2H7</accession>
<dbReference type="Proteomes" id="UP000052167">
    <property type="component" value="Unassembled WGS sequence"/>
</dbReference>
<keyword evidence="1" id="KW-0812">Transmembrane</keyword>
<evidence type="ECO:0000313" key="2">
    <source>
        <dbReference type="EMBL" id="KEQ05875.1"/>
    </source>
</evidence>
<feature type="transmembrane region" description="Helical" evidence="1">
    <location>
        <begin position="12"/>
        <end position="39"/>
    </location>
</feature>
<dbReference type="AlphaFoldDB" id="A0A922P2H7"/>
<proteinExistence type="predicted"/>